<dbReference type="SUPFAM" id="SSF51206">
    <property type="entry name" value="cAMP-binding domain-like"/>
    <property type="match status" value="1"/>
</dbReference>
<sequence>MNTKPCLCLRDIELFSGLSLEFFKHICFATNKQQIKKGQVLFQQGDEADHIYVIKEGRFKLTRITEDGNESILHIMGTGELLGETALFRPGAVQLATAIALEEAKVCSIDRWTFEKIIKNQPDLAWEMIKNLGNRLYTIWEQVSETNRQSTLEKILSLMLRLAREHGEACANGIRITIPLTQQEIAALVGSSRVMVSQSIKELTEKNYLYREKRYYILKNKCF</sequence>
<dbReference type="CDD" id="cd00038">
    <property type="entry name" value="CAP_ED"/>
    <property type="match status" value="1"/>
</dbReference>
<reference evidence="6" key="1">
    <citation type="submission" date="2016-08" db="EMBL/GenBank/DDBJ databases">
        <authorList>
            <person name="Seilhamer J.J."/>
        </authorList>
    </citation>
    <scope>NUCLEOTIDE SEQUENCE</scope>
    <source>
        <strain evidence="6">86</strain>
    </source>
</reference>
<feature type="domain" description="Cyclic nucleotide-binding" evidence="4">
    <location>
        <begin position="14"/>
        <end position="135"/>
    </location>
</feature>
<evidence type="ECO:0000256" key="1">
    <source>
        <dbReference type="ARBA" id="ARBA00023015"/>
    </source>
</evidence>
<dbReference type="InterPro" id="IPR050397">
    <property type="entry name" value="Env_Response_Regulators"/>
</dbReference>
<dbReference type="GO" id="GO:0005829">
    <property type="term" value="C:cytosol"/>
    <property type="evidence" value="ECO:0007669"/>
    <property type="project" value="TreeGrafter"/>
</dbReference>
<accession>A0A212LUD4</accession>
<dbReference type="GO" id="GO:0003700">
    <property type="term" value="F:DNA-binding transcription factor activity"/>
    <property type="evidence" value="ECO:0007669"/>
    <property type="project" value="TreeGrafter"/>
</dbReference>
<dbReference type="InterPro" id="IPR036390">
    <property type="entry name" value="WH_DNA-bd_sf"/>
</dbReference>
<dbReference type="SMART" id="SM00419">
    <property type="entry name" value="HTH_CRP"/>
    <property type="match status" value="1"/>
</dbReference>
<evidence type="ECO:0000259" key="5">
    <source>
        <dbReference type="PROSITE" id="PS51063"/>
    </source>
</evidence>
<dbReference type="PROSITE" id="PS51063">
    <property type="entry name" value="HTH_CRP_2"/>
    <property type="match status" value="1"/>
</dbReference>
<dbReference type="PROSITE" id="PS50042">
    <property type="entry name" value="CNMP_BINDING_3"/>
    <property type="match status" value="1"/>
</dbReference>
<keyword evidence="1" id="KW-0805">Transcription regulation</keyword>
<dbReference type="InterPro" id="IPR018490">
    <property type="entry name" value="cNMP-bd_dom_sf"/>
</dbReference>
<dbReference type="SUPFAM" id="SSF46785">
    <property type="entry name" value="Winged helix' DNA-binding domain"/>
    <property type="match status" value="1"/>
</dbReference>
<protein>
    <submittedName>
        <fullName evidence="6">Transcriptional regulator, Crp/Fnr family</fullName>
    </submittedName>
</protein>
<evidence type="ECO:0000313" key="6">
    <source>
        <dbReference type="EMBL" id="SCM81234.1"/>
    </source>
</evidence>
<evidence type="ECO:0000256" key="3">
    <source>
        <dbReference type="ARBA" id="ARBA00023163"/>
    </source>
</evidence>
<dbReference type="PANTHER" id="PTHR24567:SF74">
    <property type="entry name" value="HTH-TYPE TRANSCRIPTIONAL REGULATOR ARCR"/>
    <property type="match status" value="1"/>
</dbReference>
<dbReference type="SMART" id="SM00100">
    <property type="entry name" value="cNMP"/>
    <property type="match status" value="1"/>
</dbReference>
<name>A0A212LUD4_9FIRM</name>
<organism evidence="6">
    <name type="scientific">uncultured Sporomusa sp</name>
    <dbReference type="NCBI Taxonomy" id="307249"/>
    <lineage>
        <taxon>Bacteria</taxon>
        <taxon>Bacillati</taxon>
        <taxon>Bacillota</taxon>
        <taxon>Negativicutes</taxon>
        <taxon>Selenomonadales</taxon>
        <taxon>Sporomusaceae</taxon>
        <taxon>Sporomusa</taxon>
        <taxon>environmental samples</taxon>
    </lineage>
</organism>
<dbReference type="InterPro" id="IPR012318">
    <property type="entry name" value="HTH_CRP"/>
</dbReference>
<evidence type="ECO:0000259" key="4">
    <source>
        <dbReference type="PROSITE" id="PS50042"/>
    </source>
</evidence>
<dbReference type="RefSeq" id="WP_075753756.1">
    <property type="nucleotide sequence ID" value="NZ_LT608335.1"/>
</dbReference>
<dbReference type="InterPro" id="IPR014710">
    <property type="entry name" value="RmlC-like_jellyroll"/>
</dbReference>
<feature type="domain" description="HTH crp-type" evidence="5">
    <location>
        <begin position="149"/>
        <end position="222"/>
    </location>
</feature>
<dbReference type="PANTHER" id="PTHR24567">
    <property type="entry name" value="CRP FAMILY TRANSCRIPTIONAL REGULATORY PROTEIN"/>
    <property type="match status" value="1"/>
</dbReference>
<dbReference type="InterPro" id="IPR036388">
    <property type="entry name" value="WH-like_DNA-bd_sf"/>
</dbReference>
<dbReference type="Gene3D" id="1.10.10.10">
    <property type="entry name" value="Winged helix-like DNA-binding domain superfamily/Winged helix DNA-binding domain"/>
    <property type="match status" value="1"/>
</dbReference>
<dbReference type="EMBL" id="FMJE01000003">
    <property type="protein sequence ID" value="SCM81234.1"/>
    <property type="molecule type" value="Genomic_DNA"/>
</dbReference>
<evidence type="ECO:0000256" key="2">
    <source>
        <dbReference type="ARBA" id="ARBA00023125"/>
    </source>
</evidence>
<gene>
    <name evidence="6" type="ORF">KL86SPO_31413</name>
</gene>
<dbReference type="Pfam" id="PF00027">
    <property type="entry name" value="cNMP_binding"/>
    <property type="match status" value="1"/>
</dbReference>
<dbReference type="GO" id="GO:0003677">
    <property type="term" value="F:DNA binding"/>
    <property type="evidence" value="ECO:0007669"/>
    <property type="project" value="UniProtKB-KW"/>
</dbReference>
<dbReference type="Gene3D" id="2.60.120.10">
    <property type="entry name" value="Jelly Rolls"/>
    <property type="match status" value="1"/>
</dbReference>
<keyword evidence="3" id="KW-0804">Transcription</keyword>
<proteinExistence type="predicted"/>
<dbReference type="Pfam" id="PF13545">
    <property type="entry name" value="HTH_Crp_2"/>
    <property type="match status" value="1"/>
</dbReference>
<dbReference type="InterPro" id="IPR000595">
    <property type="entry name" value="cNMP-bd_dom"/>
</dbReference>
<keyword evidence="2" id="KW-0238">DNA-binding</keyword>
<dbReference type="AlphaFoldDB" id="A0A212LUD4"/>